<organism evidence="5 6">
    <name type="scientific">Streptomyces sulfonofaciens</name>
    <dbReference type="NCBI Taxonomy" id="68272"/>
    <lineage>
        <taxon>Bacteria</taxon>
        <taxon>Bacillati</taxon>
        <taxon>Actinomycetota</taxon>
        <taxon>Actinomycetes</taxon>
        <taxon>Kitasatosporales</taxon>
        <taxon>Streptomycetaceae</taxon>
        <taxon>Streptomyces</taxon>
    </lineage>
</organism>
<feature type="domain" description="HTH lacI-type" evidence="4">
    <location>
        <begin position="10"/>
        <end position="66"/>
    </location>
</feature>
<dbReference type="CDD" id="cd01392">
    <property type="entry name" value="HTH_LacI"/>
    <property type="match status" value="1"/>
</dbReference>
<dbReference type="SUPFAM" id="SSF47413">
    <property type="entry name" value="lambda repressor-like DNA-binding domains"/>
    <property type="match status" value="1"/>
</dbReference>
<proteinExistence type="predicted"/>
<comment type="caution">
    <text evidence="5">The sequence shown here is derived from an EMBL/GenBank/DDBJ whole genome shotgun (WGS) entry which is preliminary data.</text>
</comment>
<dbReference type="AlphaFoldDB" id="A0A919G748"/>
<dbReference type="PROSITE" id="PS50932">
    <property type="entry name" value="HTH_LACI_2"/>
    <property type="match status" value="1"/>
</dbReference>
<dbReference type="InterPro" id="IPR028082">
    <property type="entry name" value="Peripla_BP_I"/>
</dbReference>
<keyword evidence="6" id="KW-1185">Reference proteome</keyword>
<keyword evidence="2" id="KW-0238">DNA-binding</keyword>
<dbReference type="InterPro" id="IPR000843">
    <property type="entry name" value="HTH_LacI"/>
</dbReference>
<evidence type="ECO:0000256" key="3">
    <source>
        <dbReference type="ARBA" id="ARBA00023163"/>
    </source>
</evidence>
<protein>
    <submittedName>
        <fullName evidence="5">LacI family transcriptional regulator</fullName>
    </submittedName>
</protein>
<evidence type="ECO:0000313" key="5">
    <source>
        <dbReference type="EMBL" id="GHH78989.1"/>
    </source>
</evidence>
<reference evidence="5" key="1">
    <citation type="journal article" date="2014" name="Int. J. Syst. Evol. Microbiol.">
        <title>Complete genome sequence of Corynebacterium casei LMG S-19264T (=DSM 44701T), isolated from a smear-ripened cheese.</title>
        <authorList>
            <consortium name="US DOE Joint Genome Institute (JGI-PGF)"/>
            <person name="Walter F."/>
            <person name="Albersmeier A."/>
            <person name="Kalinowski J."/>
            <person name="Ruckert C."/>
        </authorList>
    </citation>
    <scope>NUCLEOTIDE SEQUENCE</scope>
    <source>
        <strain evidence="5">JCM 5069</strain>
    </source>
</reference>
<keyword evidence="3" id="KW-0804">Transcription</keyword>
<dbReference type="InterPro" id="IPR046335">
    <property type="entry name" value="LacI/GalR-like_sensor"/>
</dbReference>
<dbReference type="CDD" id="cd06267">
    <property type="entry name" value="PBP1_LacI_sugar_binding-like"/>
    <property type="match status" value="1"/>
</dbReference>
<dbReference type="Pfam" id="PF00356">
    <property type="entry name" value="LacI"/>
    <property type="match status" value="1"/>
</dbReference>
<dbReference type="RefSeq" id="WP_189932204.1">
    <property type="nucleotide sequence ID" value="NZ_BNCD01000008.1"/>
</dbReference>
<dbReference type="Proteomes" id="UP000603708">
    <property type="component" value="Unassembled WGS sequence"/>
</dbReference>
<evidence type="ECO:0000259" key="4">
    <source>
        <dbReference type="PROSITE" id="PS50932"/>
    </source>
</evidence>
<dbReference type="SMART" id="SM00354">
    <property type="entry name" value="HTH_LACI"/>
    <property type="match status" value="1"/>
</dbReference>
<dbReference type="Gene3D" id="3.40.50.2300">
    <property type="match status" value="2"/>
</dbReference>
<dbReference type="GO" id="GO:0000976">
    <property type="term" value="F:transcription cis-regulatory region binding"/>
    <property type="evidence" value="ECO:0007669"/>
    <property type="project" value="TreeGrafter"/>
</dbReference>
<dbReference type="SUPFAM" id="SSF53822">
    <property type="entry name" value="Periplasmic binding protein-like I"/>
    <property type="match status" value="1"/>
</dbReference>
<dbReference type="EMBL" id="BNCD01000008">
    <property type="protein sequence ID" value="GHH78989.1"/>
    <property type="molecule type" value="Genomic_DNA"/>
</dbReference>
<gene>
    <name evidence="5" type="ORF">GCM10018793_30590</name>
</gene>
<dbReference type="Gene3D" id="1.10.260.40">
    <property type="entry name" value="lambda repressor-like DNA-binding domains"/>
    <property type="match status" value="1"/>
</dbReference>
<evidence type="ECO:0000256" key="2">
    <source>
        <dbReference type="ARBA" id="ARBA00023125"/>
    </source>
</evidence>
<name>A0A919G748_9ACTN</name>
<dbReference type="GO" id="GO:0003700">
    <property type="term" value="F:DNA-binding transcription factor activity"/>
    <property type="evidence" value="ECO:0007669"/>
    <property type="project" value="TreeGrafter"/>
</dbReference>
<evidence type="ECO:0000256" key="1">
    <source>
        <dbReference type="ARBA" id="ARBA00023015"/>
    </source>
</evidence>
<dbReference type="InterPro" id="IPR010982">
    <property type="entry name" value="Lambda_DNA-bd_dom_sf"/>
</dbReference>
<evidence type="ECO:0000313" key="6">
    <source>
        <dbReference type="Proteomes" id="UP000603708"/>
    </source>
</evidence>
<sequence length="334" mass="34724">MSEKEVFRAVTATDVARVAGVSQSTVSLVLNGKGRGRISDSTVRRVTAVAQRMGYRINQSARHLRLGASGTALLAVPTLANSAFAAVHAGAARRGAEHGLGLVVFPVGAEDGAGRFLLPQQALDGIIACSMPAETVAEVSAGVPLVILDDASAAGVPAVTMDVAAGMAMALNRLLELGHRRIAHVRAERPAWTFVQRARAFDLGVGTRPDIAVQRIPCPFSPAAVRDRVMPVLSAADRPTAVICDDDNMASGLYSAAMGLGMGIGTDVSVVGFNDAPVALQMIPPLASVRLPLEELGEQGVRALVGLRGGEPARPVNLPVEFVERESIGPAPRE</sequence>
<accession>A0A919G748</accession>
<dbReference type="PANTHER" id="PTHR30146">
    <property type="entry name" value="LACI-RELATED TRANSCRIPTIONAL REPRESSOR"/>
    <property type="match status" value="1"/>
</dbReference>
<dbReference type="PANTHER" id="PTHR30146:SF138">
    <property type="entry name" value="TRANSCRIPTIONAL REGULATORY PROTEIN"/>
    <property type="match status" value="1"/>
</dbReference>
<dbReference type="Pfam" id="PF13377">
    <property type="entry name" value="Peripla_BP_3"/>
    <property type="match status" value="1"/>
</dbReference>
<reference evidence="5" key="2">
    <citation type="submission" date="2020-09" db="EMBL/GenBank/DDBJ databases">
        <authorList>
            <person name="Sun Q."/>
            <person name="Ohkuma M."/>
        </authorList>
    </citation>
    <scope>NUCLEOTIDE SEQUENCE</scope>
    <source>
        <strain evidence="5">JCM 5069</strain>
    </source>
</reference>
<keyword evidence="1" id="KW-0805">Transcription regulation</keyword>